<evidence type="ECO:0000259" key="2">
    <source>
        <dbReference type="PROSITE" id="PS50181"/>
    </source>
</evidence>
<organism evidence="3 4">
    <name type="scientific">Lolium multiflorum</name>
    <name type="common">Italian ryegrass</name>
    <name type="synonym">Lolium perenne subsp. multiflorum</name>
    <dbReference type="NCBI Taxonomy" id="4521"/>
    <lineage>
        <taxon>Eukaryota</taxon>
        <taxon>Viridiplantae</taxon>
        <taxon>Streptophyta</taxon>
        <taxon>Embryophyta</taxon>
        <taxon>Tracheophyta</taxon>
        <taxon>Spermatophyta</taxon>
        <taxon>Magnoliopsida</taxon>
        <taxon>Liliopsida</taxon>
        <taxon>Poales</taxon>
        <taxon>Poaceae</taxon>
        <taxon>BOP clade</taxon>
        <taxon>Pooideae</taxon>
        <taxon>Poodae</taxon>
        <taxon>Poeae</taxon>
        <taxon>Poeae Chloroplast Group 2 (Poeae type)</taxon>
        <taxon>Loliodinae</taxon>
        <taxon>Loliinae</taxon>
        <taxon>Lolium</taxon>
    </lineage>
</organism>
<dbReference type="SMART" id="SM00256">
    <property type="entry name" value="FBOX"/>
    <property type="match status" value="1"/>
</dbReference>
<dbReference type="Pfam" id="PF08268">
    <property type="entry name" value="FBA_3"/>
    <property type="match status" value="1"/>
</dbReference>
<dbReference type="PANTHER" id="PTHR31111">
    <property type="entry name" value="BNAA05G37150D PROTEIN-RELATED"/>
    <property type="match status" value="1"/>
</dbReference>
<feature type="compositionally biased region" description="Low complexity" evidence="1">
    <location>
        <begin position="498"/>
        <end position="514"/>
    </location>
</feature>
<protein>
    <recommendedName>
        <fullName evidence="2">F-box domain-containing protein</fullName>
    </recommendedName>
</protein>
<sequence>MASVLQTERQTSGHSSSAPIVAATSDDGLLPTDVLRDILLRLPAKPLSRLRAVCRSWRSLLSDSWFVAAHQVRQQPLVAVCKWGYGVKPQDIQILDMAGHLVRQMRVENCMLGYCSQTFCTNLDLLCLEGGDQRLRVLDPATGTISLLPNVIIVNRGPYEYGCYSPTYVVGRDGSTGETKVLAIGRELAYHAGTFCSVLTLGDAGGWRETGYPPTSALISNSWIMALVKGVLYFLVFHEIAMYDFDKEKWRLDTLHLPLPNERLYFLGELSDTLVASYQCSNTSMDLWFLTDSDKVIWSKQYTISMPPYQASSSPRGGITAQPLWLLDDGRIAFWVWHAYDGKSVQFMRGASQSVDPAWYADSGATHHITSELDKLTSREPYHGTDQVHTANGTGIGRGSRLDIFTPASPSVHVDLGLHGVSSGCVQQPCIAASPPGLGSASGCTSAEPGSASGFVPPAPGELRTREQPTAPGLRSIPSLPVMESVSTPGQQRVRPVASAPDDAGAESSPAAAHAPDLDATSHAVDFSHGSSAAHETAILPVHVSADTSATTGVTPVSTSADSTTPVVTSSTPPPLAGPVTRLRHGIHQPKKRTDGTVAWNCVLAAHATLKHTYEPRDYKEALRTSHWRDAMETEFSALQANQTWHLVPPVPGVNLIDSRWVFKVKLCADGSIELFYLLVYVDDIIVLSSTAAAIPRLISQLRSEFSVKDLGILHYFLGIESEYKAIGVLYILIIQEIAAFDFDKEKWRPDLLHLPLPIERQHCLAELSGTLVASDHHSDTTMDLWFLTDPDKGIWSKQYTITMTPYQQASSSLDGWTTVRPLWLLDDGRIAFWVWQAYGEKRDEFIRVYDPTTHTYTDGDEMGTGYSFHAVYKGSLLRSSLDKKLSMYPATV</sequence>
<keyword evidence="4" id="KW-1185">Reference proteome</keyword>
<dbReference type="CDD" id="cd22157">
    <property type="entry name" value="F-box_AtFBW1-like"/>
    <property type="match status" value="1"/>
</dbReference>
<dbReference type="InterPro" id="IPR001810">
    <property type="entry name" value="F-box_dom"/>
</dbReference>
<accession>A0AAD8W3B2</accession>
<dbReference type="PROSITE" id="PS50181">
    <property type="entry name" value="FBOX"/>
    <property type="match status" value="1"/>
</dbReference>
<reference evidence="3" key="1">
    <citation type="submission" date="2023-07" db="EMBL/GenBank/DDBJ databases">
        <title>A chromosome-level genome assembly of Lolium multiflorum.</title>
        <authorList>
            <person name="Chen Y."/>
            <person name="Copetti D."/>
            <person name="Kolliker R."/>
            <person name="Studer B."/>
        </authorList>
    </citation>
    <scope>NUCLEOTIDE SEQUENCE</scope>
    <source>
        <strain evidence="3">02402/16</strain>
        <tissue evidence="3">Leaf</tissue>
    </source>
</reference>
<dbReference type="InterPro" id="IPR013187">
    <property type="entry name" value="F-box-assoc_dom_typ3"/>
</dbReference>
<dbReference type="NCBIfam" id="TIGR01640">
    <property type="entry name" value="F_box_assoc_1"/>
    <property type="match status" value="1"/>
</dbReference>
<dbReference type="Pfam" id="PF00646">
    <property type="entry name" value="F-box"/>
    <property type="match status" value="1"/>
</dbReference>
<evidence type="ECO:0000256" key="1">
    <source>
        <dbReference type="SAM" id="MobiDB-lite"/>
    </source>
</evidence>
<gene>
    <name evidence="3" type="ORF">QYE76_006449</name>
</gene>
<feature type="compositionally biased region" description="Polar residues" evidence="1">
    <location>
        <begin position="1"/>
        <end position="18"/>
    </location>
</feature>
<dbReference type="Gene3D" id="1.20.1280.50">
    <property type="match status" value="1"/>
</dbReference>
<dbReference type="AlphaFoldDB" id="A0AAD8W3B2"/>
<feature type="compositionally biased region" description="Low complexity" evidence="1">
    <location>
        <begin position="554"/>
        <end position="571"/>
    </location>
</feature>
<dbReference type="InterPro" id="IPR017451">
    <property type="entry name" value="F-box-assoc_interact_dom"/>
</dbReference>
<feature type="region of interest" description="Disordered" evidence="1">
    <location>
        <begin position="1"/>
        <end position="20"/>
    </location>
</feature>
<proteinExistence type="predicted"/>
<feature type="region of interest" description="Disordered" evidence="1">
    <location>
        <begin position="436"/>
        <end position="514"/>
    </location>
</feature>
<feature type="domain" description="F-box" evidence="2">
    <location>
        <begin position="24"/>
        <end position="64"/>
    </location>
</feature>
<evidence type="ECO:0000313" key="4">
    <source>
        <dbReference type="Proteomes" id="UP001231189"/>
    </source>
</evidence>
<comment type="caution">
    <text evidence="3">The sequence shown here is derived from an EMBL/GenBank/DDBJ whole genome shotgun (WGS) entry which is preliminary data.</text>
</comment>
<name>A0AAD8W3B2_LOLMU</name>
<dbReference type="Proteomes" id="UP001231189">
    <property type="component" value="Unassembled WGS sequence"/>
</dbReference>
<dbReference type="SUPFAM" id="SSF81383">
    <property type="entry name" value="F-box domain"/>
    <property type="match status" value="1"/>
</dbReference>
<evidence type="ECO:0000313" key="3">
    <source>
        <dbReference type="EMBL" id="KAK1632134.1"/>
    </source>
</evidence>
<feature type="region of interest" description="Disordered" evidence="1">
    <location>
        <begin position="551"/>
        <end position="582"/>
    </location>
</feature>
<dbReference type="PANTHER" id="PTHR31111:SF133">
    <property type="entry name" value="OS07G0196600 PROTEIN"/>
    <property type="match status" value="1"/>
</dbReference>
<dbReference type="EMBL" id="JAUUTY010000005">
    <property type="protein sequence ID" value="KAK1632134.1"/>
    <property type="molecule type" value="Genomic_DNA"/>
</dbReference>
<dbReference type="InterPro" id="IPR036047">
    <property type="entry name" value="F-box-like_dom_sf"/>
</dbReference>